<organism evidence="2 3">
    <name type="scientific">Fuerstiella marisgermanici</name>
    <dbReference type="NCBI Taxonomy" id="1891926"/>
    <lineage>
        <taxon>Bacteria</taxon>
        <taxon>Pseudomonadati</taxon>
        <taxon>Planctomycetota</taxon>
        <taxon>Planctomycetia</taxon>
        <taxon>Planctomycetales</taxon>
        <taxon>Planctomycetaceae</taxon>
        <taxon>Fuerstiella</taxon>
    </lineage>
</organism>
<dbReference type="OrthoDB" id="273481at2"/>
<dbReference type="RefSeq" id="WP_083732187.1">
    <property type="nucleotide sequence ID" value="NZ_CP017641.1"/>
</dbReference>
<keyword evidence="3" id="KW-1185">Reference proteome</keyword>
<feature type="region of interest" description="Disordered" evidence="1">
    <location>
        <begin position="91"/>
        <end position="143"/>
    </location>
</feature>
<dbReference type="STRING" id="1891926.Fuma_04045"/>
<evidence type="ECO:0008006" key="4">
    <source>
        <dbReference type="Google" id="ProtNLM"/>
    </source>
</evidence>
<protein>
    <recommendedName>
        <fullName evidence="4">Carboxypeptidase regulatory-like domain-containing protein</fullName>
    </recommendedName>
</protein>
<accession>A0A1P8WK29</accession>
<evidence type="ECO:0000256" key="1">
    <source>
        <dbReference type="SAM" id="MobiDB-lite"/>
    </source>
</evidence>
<dbReference type="Proteomes" id="UP000187735">
    <property type="component" value="Chromosome"/>
</dbReference>
<dbReference type="EMBL" id="CP017641">
    <property type="protein sequence ID" value="APZ94413.1"/>
    <property type="molecule type" value="Genomic_DNA"/>
</dbReference>
<evidence type="ECO:0000313" key="3">
    <source>
        <dbReference type="Proteomes" id="UP000187735"/>
    </source>
</evidence>
<evidence type="ECO:0000313" key="2">
    <source>
        <dbReference type="EMBL" id="APZ94413.1"/>
    </source>
</evidence>
<proteinExistence type="predicted"/>
<dbReference type="AlphaFoldDB" id="A0A1P8WK29"/>
<dbReference type="KEGG" id="fmr:Fuma_04045"/>
<reference evidence="2 3" key="1">
    <citation type="journal article" date="2016" name="Front. Microbiol.">
        <title>Fuerstia marisgermanicae gen. nov., sp. nov., an Unusual Member of the Phylum Planctomycetes from the German Wadden Sea.</title>
        <authorList>
            <person name="Kohn T."/>
            <person name="Heuer A."/>
            <person name="Jogler M."/>
            <person name="Vollmers J."/>
            <person name="Boedeker C."/>
            <person name="Bunk B."/>
            <person name="Rast P."/>
            <person name="Borchert D."/>
            <person name="Glockner I."/>
            <person name="Freese H.M."/>
            <person name="Klenk H.P."/>
            <person name="Overmann J."/>
            <person name="Kaster A.K."/>
            <person name="Rohde M."/>
            <person name="Wiegand S."/>
            <person name="Jogler C."/>
        </authorList>
    </citation>
    <scope>NUCLEOTIDE SEQUENCE [LARGE SCALE GENOMIC DNA]</scope>
    <source>
        <strain evidence="2 3">NH11</strain>
    </source>
</reference>
<sequence>MRNAKFTAIATVFCLLPLTHLGCGGGGKDIGPTGTVEGTVTLGGKPLTKGSIVFYDKGTGNSGGADLDADGKFKFTTPIPVGTYAVSFPAAAMSAPPPDDPEADKLANQGSGVPVKYQDGNTSGITAEVKEQDEPNTYTFELK</sequence>
<name>A0A1P8WK29_9PLAN</name>
<gene>
    <name evidence="2" type="ORF">Fuma_04045</name>
</gene>